<evidence type="ECO:0000259" key="4">
    <source>
        <dbReference type="Pfam" id="PF00326"/>
    </source>
</evidence>
<evidence type="ECO:0000259" key="5">
    <source>
        <dbReference type="Pfam" id="PF00930"/>
    </source>
</evidence>
<dbReference type="InterPro" id="IPR002470">
    <property type="entry name" value="Peptidase_S9A"/>
</dbReference>
<evidence type="ECO:0000313" key="7">
    <source>
        <dbReference type="Proteomes" id="UP000236754"/>
    </source>
</evidence>
<evidence type="ECO:0000256" key="2">
    <source>
        <dbReference type="ARBA" id="ARBA00022801"/>
    </source>
</evidence>
<dbReference type="PANTHER" id="PTHR11731">
    <property type="entry name" value="PROTEASE FAMILY S9B,C DIPEPTIDYL-PEPTIDASE IV-RELATED"/>
    <property type="match status" value="1"/>
</dbReference>
<dbReference type="GO" id="GO:0008239">
    <property type="term" value="F:dipeptidyl-peptidase activity"/>
    <property type="evidence" value="ECO:0007669"/>
    <property type="project" value="TreeGrafter"/>
</dbReference>
<dbReference type="PANTHER" id="PTHR11731:SF193">
    <property type="entry name" value="DIPEPTIDYL PEPTIDASE 9"/>
    <property type="match status" value="1"/>
</dbReference>
<protein>
    <submittedName>
        <fullName evidence="6">Dipeptidyl-peptidase-4</fullName>
    </submittedName>
</protein>
<dbReference type="RefSeq" id="WP_103884327.1">
    <property type="nucleotide sequence ID" value="NZ_FNVU01000002.1"/>
</dbReference>
<dbReference type="GO" id="GO:0006508">
    <property type="term" value="P:proteolysis"/>
    <property type="evidence" value="ECO:0007669"/>
    <property type="project" value="UniProtKB-KW"/>
</dbReference>
<dbReference type="InterPro" id="IPR001375">
    <property type="entry name" value="Peptidase_S9_cat"/>
</dbReference>
<dbReference type="PROSITE" id="PS00708">
    <property type="entry name" value="PRO_ENDOPEP_SER"/>
    <property type="match status" value="1"/>
</dbReference>
<dbReference type="InterPro" id="IPR002471">
    <property type="entry name" value="Pept_S9_AS"/>
</dbReference>
<dbReference type="Gene3D" id="2.140.10.30">
    <property type="entry name" value="Dipeptidylpeptidase IV, N-terminal domain"/>
    <property type="match status" value="1"/>
</dbReference>
<dbReference type="PRINTS" id="PR00862">
    <property type="entry name" value="PROLIGOPTASE"/>
</dbReference>
<keyword evidence="2" id="KW-0378">Hydrolase</keyword>
<dbReference type="Pfam" id="PF00326">
    <property type="entry name" value="Peptidase_S9"/>
    <property type="match status" value="1"/>
</dbReference>
<feature type="domain" description="Dipeptidylpeptidase IV N-terminal" evidence="5">
    <location>
        <begin position="135"/>
        <end position="340"/>
    </location>
</feature>
<dbReference type="GO" id="GO:0004252">
    <property type="term" value="F:serine-type endopeptidase activity"/>
    <property type="evidence" value="ECO:0007669"/>
    <property type="project" value="InterPro"/>
</dbReference>
<gene>
    <name evidence="6" type="ORF">SAMN05216223_102148</name>
</gene>
<dbReference type="AlphaFoldDB" id="A0A1H5V4Y6"/>
<dbReference type="Proteomes" id="UP000236754">
    <property type="component" value="Unassembled WGS sequence"/>
</dbReference>
<evidence type="ECO:0000256" key="3">
    <source>
        <dbReference type="SAM" id="MobiDB-lite"/>
    </source>
</evidence>
<dbReference type="InterPro" id="IPR050278">
    <property type="entry name" value="Serine_Prot_S9B/DPPIV"/>
</dbReference>
<organism evidence="6 7">
    <name type="scientific">Actinacidiphila yanglinensis</name>
    <dbReference type="NCBI Taxonomy" id="310779"/>
    <lineage>
        <taxon>Bacteria</taxon>
        <taxon>Bacillati</taxon>
        <taxon>Actinomycetota</taxon>
        <taxon>Actinomycetes</taxon>
        <taxon>Kitasatosporales</taxon>
        <taxon>Streptomycetaceae</taxon>
        <taxon>Actinacidiphila</taxon>
    </lineage>
</organism>
<accession>A0A1H5V4Y6</accession>
<dbReference type="InterPro" id="IPR029058">
    <property type="entry name" value="AB_hydrolase_fold"/>
</dbReference>
<dbReference type="SUPFAM" id="SSF53474">
    <property type="entry name" value="alpha/beta-Hydrolases"/>
    <property type="match status" value="1"/>
</dbReference>
<reference evidence="6 7" key="1">
    <citation type="submission" date="2016-10" db="EMBL/GenBank/DDBJ databases">
        <authorList>
            <person name="de Groot N.N."/>
        </authorList>
    </citation>
    <scope>NUCLEOTIDE SEQUENCE [LARGE SCALE GENOMIC DNA]</scope>
    <source>
        <strain evidence="6 7">CGMCC 4.2023</strain>
    </source>
</reference>
<dbReference type="Pfam" id="PF00930">
    <property type="entry name" value="DPPIV_N"/>
    <property type="match status" value="1"/>
</dbReference>
<feature type="domain" description="Peptidase S9 prolyl oligopeptidase catalytic" evidence="4">
    <location>
        <begin position="532"/>
        <end position="735"/>
    </location>
</feature>
<proteinExistence type="predicted"/>
<evidence type="ECO:0000313" key="6">
    <source>
        <dbReference type="EMBL" id="SEF82256.1"/>
    </source>
</evidence>
<dbReference type="SUPFAM" id="SSF82171">
    <property type="entry name" value="DPP6 N-terminal domain-like"/>
    <property type="match status" value="1"/>
</dbReference>
<dbReference type="Gene3D" id="3.40.50.1820">
    <property type="entry name" value="alpha/beta hydrolase"/>
    <property type="match status" value="1"/>
</dbReference>
<evidence type="ECO:0000256" key="1">
    <source>
        <dbReference type="ARBA" id="ARBA00022670"/>
    </source>
</evidence>
<dbReference type="EMBL" id="FNVU01000002">
    <property type="protein sequence ID" value="SEF82256.1"/>
    <property type="molecule type" value="Genomic_DNA"/>
</dbReference>
<name>A0A1H5V4Y6_9ACTN</name>
<feature type="region of interest" description="Disordered" evidence="3">
    <location>
        <begin position="126"/>
        <end position="148"/>
    </location>
</feature>
<keyword evidence="7" id="KW-1185">Reference proteome</keyword>
<sequence length="739" mass="78014">MTYLSFPRQHARTQRFTLGAPRAFAVAPGGDRVAFVRARSGTEREHLLWVLDLLADGDPVERLVADPAEVLGGADEELPAAERARRERSREGSAGVVAFAVDDAVEVAAFALSGRLFVAELGAGAGSREPGSSPAVRELAAPGPVVDPRPSPDGRWVAYAAGGALRVAGLGGAAGVGTDTGGAGGAGDRALAEPDGASVTWGLAEFVAAEEMGRARGFWWAPDSSALLVARVDETPVQRWWISQPAYPDRAPVEVPYPQAGTDNAEVTLALFGLDGSRTDVVWDRDRYPYLAAVHWSASGPALLLVQSRNQRSQAYLAVDPRTGATGIVAVEEDPTWLDLFPGVPVRTPAGEPATIGDESGARALKVGERTLTGPELHLRAVLDVSAEDFLVAASAGEAAGDQEIGEVHVYRVDHRGAGTAPVRISTEPGVHTAVRGGGLTVLTSSALDRPGARTRVLRGETEVARIASYTETPSLTARPRLVAAGPLRIPTAVLLPSDWREGDGPLPVLLDPYGGPHGQRVYAAHNPHLVSQWFADQGFAVIVADGRGTPGRSPQWEKSIAGDFAGVSLADQVAALHAVAETYPLDLGRVAIRGWSYGGYLAGLAALRRPDVFHAAVVGAPVTDLRLYDTHYMERYLGDPRERPAVYEANSLVGEHGLVQAAEPARPMMVIHGLADDNVLVAHSLRLSTALLAAGRPHEVLPLSGVTHMTAPQEQVAENLLLLQVDFLKRALGSRPRG</sequence>
<keyword evidence="1" id="KW-0645">Protease</keyword>
<dbReference type="OrthoDB" id="9812921at2"/>
<dbReference type="InterPro" id="IPR002469">
    <property type="entry name" value="Peptidase_S9B_N"/>
</dbReference>